<dbReference type="CDD" id="cd17932">
    <property type="entry name" value="DEXQc_UvrD"/>
    <property type="match status" value="1"/>
</dbReference>
<keyword evidence="6 13" id="KW-0269">Exonuclease</keyword>
<keyword evidence="1 13" id="KW-0540">Nuclease</keyword>
<dbReference type="Gene3D" id="3.90.320.10">
    <property type="match status" value="1"/>
</dbReference>
<sequence>MPKWTDAQIDAIKSRGQNLLVSAAAGSGKTAVLVERIIRLVIEDMVDIDKLLIVTFTNAAAGEMRERILSALMEAAENGGENEEMIRRQITLLNKSHITTVHSFCINVLRRHFHLIGIDPTFKIGETTELQIMIQDSLEELLETEYEKGHESFINLVESFGGNKNDAKLEDLILKIYYFIQSKPYPEEWLKDMVQMFNMTEDELEDSIWMETIKDSIIIDLSGAKELINGSIKACNKANGPTVYLEALENDLQNIKSLEECLKKHGISVFNERLEGITHDRLKRVPKDVNEELKDEVQKLRNSYKDIIDKSLKKEILGKSMDRYLSEINDLYPMMEYLYNLIAEFSRMYSNKKLEKGIIDFNDLEHYALKILENEEVRLEYRNKFEYIFVDEYQDSNIVQETIVNRIKRENNLFFVGDVKQSIYRFRLADPTLFLEKYNTYIKEESGLNKRIDLSQNFRSRKEILDGVNYVFKNIMSEELGELKYDEEAFLYEGAKYENHNDGTTPIEIDIIEKKTNGIEDLDEELEEMQSIEVEARIIASRIKGLIGKKTYDAKAEEFKEIEYKDIVVLLRTMRNWAPIFNEILMKENIPVYTDDSMGYFDALEIKMFLNLLSIIDNKRQDIPLLSVMRSSMWGFTTEELIDIRVSKKEGSYYNAIQSYIENNEDGLKEKLNYFINTIDKWAEEARYSRLEEFIWKLMIDTGYYHYIGAIPGGIQRQANLRILVDRASQFDRSSSNGLFNFIRFIEKLKRSSGDMGTAKTLGENENVVRIMSVHKSKGLEFPVVICAGLGKQFNFMDTRDDILIHKDLGLGPKYVDILNRRYTGTIPQLAIKKRVKVESLSEEMRILYVALTRAKDRLILVGSVNDASKEANKWCRETNLYYLSNSKNYLDWILNVLSKHETGKTIRELASLDNEYDTSEDLNISIRILNRKDIDINVGSERISKKELRSKLENFVCSSSNYKEEIQKRFDWSYKHMNSINIPSKMSVSDITKASFKSIEALSYNTPSIVKMPKFLEGEKPFTKAEIGTIMHFVMQHINLDEDIKKETIEKRIEKMVIEDLLSEEEAKVVNVEKILKFYQGPIGLRLLASSNVKREVPFVLKKKASDVIDGLLDCNEYVLIQGIIDCYFQDKNSLILVDYKTDYVLEDNLEDIIYKYKGQMMLYKEALEKITDNVVDEIYIYSFELDKEVKVQ</sequence>
<dbReference type="SUPFAM" id="SSF52540">
    <property type="entry name" value="P-loop containing nucleoside triphosphate hydrolases"/>
    <property type="match status" value="1"/>
</dbReference>
<dbReference type="InterPro" id="IPR011604">
    <property type="entry name" value="PDDEXK-like_dom_sf"/>
</dbReference>
<evidence type="ECO:0000256" key="6">
    <source>
        <dbReference type="ARBA" id="ARBA00022839"/>
    </source>
</evidence>
<dbReference type="Gene3D" id="1.10.274.50">
    <property type="match status" value="1"/>
</dbReference>
<dbReference type="InterPro" id="IPR014016">
    <property type="entry name" value="UvrD-like_ATP-bd"/>
</dbReference>
<keyword evidence="7 13" id="KW-0067">ATP-binding</keyword>
<feature type="binding site" evidence="14">
    <location>
        <begin position="23"/>
        <end position="30"/>
    </location>
    <ligand>
        <name>ATP</name>
        <dbReference type="ChEBI" id="CHEBI:30616"/>
    </ligand>
</feature>
<dbReference type="OrthoDB" id="9810135at2"/>
<protein>
    <recommendedName>
        <fullName evidence="13">ATP-dependent helicase/nuclease subunit A</fullName>
        <ecNumber evidence="13">3.1.-.-</ecNumber>
        <ecNumber evidence="13">5.6.2.4</ecNumber>
    </recommendedName>
    <alternativeName>
        <fullName evidence="13">ATP-dependent helicase/nuclease AddA</fullName>
    </alternativeName>
    <alternativeName>
        <fullName evidence="13">DNA 3'-5' helicase AddA</fullName>
    </alternativeName>
</protein>
<dbReference type="InterPro" id="IPR011335">
    <property type="entry name" value="Restrct_endonuc-II-like"/>
</dbReference>
<dbReference type="PANTHER" id="PTHR11070:SF48">
    <property type="entry name" value="ATP-DEPENDENT HELICASE_NUCLEASE SUBUNIT A"/>
    <property type="match status" value="1"/>
</dbReference>
<gene>
    <name evidence="13" type="primary">addA</name>
    <name evidence="17" type="ORF">SAMN05660462_02538</name>
</gene>
<evidence type="ECO:0000256" key="13">
    <source>
        <dbReference type="HAMAP-Rule" id="MF_01451"/>
    </source>
</evidence>
<keyword evidence="18" id="KW-1185">Reference proteome</keyword>
<dbReference type="PROSITE" id="PS51217">
    <property type="entry name" value="UVRD_HELICASE_CTER"/>
    <property type="match status" value="1"/>
</dbReference>
<dbReference type="EC" id="5.6.2.4" evidence="13"/>
<evidence type="ECO:0000256" key="14">
    <source>
        <dbReference type="PROSITE-ProRule" id="PRU00560"/>
    </source>
</evidence>
<dbReference type="AlphaFoldDB" id="A0A1H3RSY7"/>
<feature type="domain" description="UvrD-like helicase ATP-binding" evidence="15">
    <location>
        <begin position="2"/>
        <end position="461"/>
    </location>
</feature>
<dbReference type="GO" id="GO:0000724">
    <property type="term" value="P:double-strand break repair via homologous recombination"/>
    <property type="evidence" value="ECO:0007669"/>
    <property type="project" value="UniProtKB-UniRule"/>
</dbReference>
<comment type="function">
    <text evidence="13">The heterodimer acts as both an ATP-dependent DNA helicase and an ATP-dependent, dual-direction single-stranded exonuclease. Recognizes the chi site generating a DNA molecule suitable for the initiation of homologous recombination. The AddA nuclease domain is required for chi fragment generation; this subunit has the helicase and 3' -&gt; 5' nuclease activities.</text>
</comment>
<feature type="domain" description="UvrD-like helicase C-terminal" evidence="16">
    <location>
        <begin position="488"/>
        <end position="779"/>
    </location>
</feature>
<dbReference type="GO" id="GO:0005829">
    <property type="term" value="C:cytosol"/>
    <property type="evidence" value="ECO:0007669"/>
    <property type="project" value="TreeGrafter"/>
</dbReference>
<keyword evidence="3 13" id="KW-0227">DNA damage</keyword>
<reference evidence="17 18" key="1">
    <citation type="submission" date="2016-10" db="EMBL/GenBank/DDBJ databases">
        <authorList>
            <person name="de Groot N.N."/>
        </authorList>
    </citation>
    <scope>NUCLEOTIDE SEQUENCE [LARGE SCALE GENOMIC DNA]</scope>
    <source>
        <strain evidence="17 18">DSM 21650</strain>
    </source>
</reference>
<name>A0A1H3RSY7_9FIRM</name>
<dbReference type="PROSITE" id="PS51198">
    <property type="entry name" value="UVRD_HELICASE_ATP_BIND"/>
    <property type="match status" value="1"/>
</dbReference>
<dbReference type="PANTHER" id="PTHR11070">
    <property type="entry name" value="UVRD / RECB / PCRA DNA HELICASE FAMILY MEMBER"/>
    <property type="match status" value="1"/>
</dbReference>
<dbReference type="GO" id="GO:0043138">
    <property type="term" value="F:3'-5' DNA helicase activity"/>
    <property type="evidence" value="ECO:0007669"/>
    <property type="project" value="UniProtKB-UniRule"/>
</dbReference>
<evidence type="ECO:0000256" key="2">
    <source>
        <dbReference type="ARBA" id="ARBA00022741"/>
    </source>
</evidence>
<dbReference type="InterPro" id="IPR014017">
    <property type="entry name" value="DNA_helicase_UvrD-like_C"/>
</dbReference>
<dbReference type="GO" id="GO:0033202">
    <property type="term" value="C:DNA helicase complex"/>
    <property type="evidence" value="ECO:0007669"/>
    <property type="project" value="TreeGrafter"/>
</dbReference>
<accession>A0A1H3RSY7</accession>
<evidence type="ECO:0000256" key="10">
    <source>
        <dbReference type="ARBA" id="ARBA00023235"/>
    </source>
</evidence>
<dbReference type="Pfam" id="PF13361">
    <property type="entry name" value="UvrD_C"/>
    <property type="match status" value="1"/>
</dbReference>
<dbReference type="SUPFAM" id="SSF52980">
    <property type="entry name" value="Restriction endonuclease-like"/>
    <property type="match status" value="1"/>
</dbReference>
<evidence type="ECO:0000256" key="4">
    <source>
        <dbReference type="ARBA" id="ARBA00022801"/>
    </source>
</evidence>
<dbReference type="GO" id="GO:0003690">
    <property type="term" value="F:double-stranded DNA binding"/>
    <property type="evidence" value="ECO:0007669"/>
    <property type="project" value="UniProtKB-UniRule"/>
</dbReference>
<dbReference type="InterPro" id="IPR038726">
    <property type="entry name" value="PDDEXK_AddAB-type"/>
</dbReference>
<dbReference type="InterPro" id="IPR027417">
    <property type="entry name" value="P-loop_NTPase"/>
</dbReference>
<dbReference type="GO" id="GO:0005524">
    <property type="term" value="F:ATP binding"/>
    <property type="evidence" value="ECO:0007669"/>
    <property type="project" value="UniProtKB-UniRule"/>
</dbReference>
<comment type="catalytic activity">
    <reaction evidence="12 13">
        <text>ATP + H2O = ADP + phosphate + H(+)</text>
        <dbReference type="Rhea" id="RHEA:13065"/>
        <dbReference type="ChEBI" id="CHEBI:15377"/>
        <dbReference type="ChEBI" id="CHEBI:15378"/>
        <dbReference type="ChEBI" id="CHEBI:30616"/>
        <dbReference type="ChEBI" id="CHEBI:43474"/>
        <dbReference type="ChEBI" id="CHEBI:456216"/>
        <dbReference type="EC" id="5.6.2.4"/>
    </reaction>
</comment>
<dbReference type="GO" id="GO:0008408">
    <property type="term" value="F:3'-5' exonuclease activity"/>
    <property type="evidence" value="ECO:0007669"/>
    <property type="project" value="UniProtKB-UniRule"/>
</dbReference>
<keyword evidence="5 13" id="KW-0347">Helicase</keyword>
<comment type="catalytic activity">
    <reaction evidence="11 13">
        <text>Couples ATP hydrolysis with the unwinding of duplex DNA by translocating in the 3'-5' direction.</text>
        <dbReference type="EC" id="5.6.2.4"/>
    </reaction>
</comment>
<dbReference type="STRING" id="415015.SAMN05660462_02538"/>
<dbReference type="Proteomes" id="UP000198625">
    <property type="component" value="Unassembled WGS sequence"/>
</dbReference>
<evidence type="ECO:0000256" key="1">
    <source>
        <dbReference type="ARBA" id="ARBA00022722"/>
    </source>
</evidence>
<evidence type="ECO:0000313" key="18">
    <source>
        <dbReference type="Proteomes" id="UP000198625"/>
    </source>
</evidence>
<organism evidence="17 18">
    <name type="scientific">Proteiniborus ethanoligenes</name>
    <dbReference type="NCBI Taxonomy" id="415015"/>
    <lineage>
        <taxon>Bacteria</taxon>
        <taxon>Bacillati</taxon>
        <taxon>Bacillota</taxon>
        <taxon>Clostridia</taxon>
        <taxon>Eubacteriales</taxon>
        <taxon>Proteiniborus</taxon>
    </lineage>
</organism>
<comment type="cofactor">
    <cofactor evidence="13">
        <name>Mg(2+)</name>
        <dbReference type="ChEBI" id="CHEBI:18420"/>
    </cofactor>
</comment>
<keyword evidence="2 13" id="KW-0547">Nucleotide-binding</keyword>
<dbReference type="RefSeq" id="WP_091731946.1">
    <property type="nucleotide sequence ID" value="NZ_FNQE01000031.1"/>
</dbReference>
<dbReference type="HAMAP" id="MF_01451">
    <property type="entry name" value="AddA"/>
    <property type="match status" value="1"/>
</dbReference>
<evidence type="ECO:0000313" key="17">
    <source>
        <dbReference type="EMBL" id="SDZ28806.1"/>
    </source>
</evidence>
<evidence type="ECO:0000256" key="9">
    <source>
        <dbReference type="ARBA" id="ARBA00023204"/>
    </source>
</evidence>
<dbReference type="GO" id="GO:0016887">
    <property type="term" value="F:ATP hydrolysis activity"/>
    <property type="evidence" value="ECO:0007669"/>
    <property type="project" value="RHEA"/>
</dbReference>
<evidence type="ECO:0000256" key="7">
    <source>
        <dbReference type="ARBA" id="ARBA00022840"/>
    </source>
</evidence>
<dbReference type="Pfam" id="PF12705">
    <property type="entry name" value="PDDEXK_1"/>
    <property type="match status" value="1"/>
</dbReference>
<dbReference type="Pfam" id="PF00580">
    <property type="entry name" value="UvrD-helicase"/>
    <property type="match status" value="1"/>
</dbReference>
<evidence type="ECO:0000256" key="11">
    <source>
        <dbReference type="ARBA" id="ARBA00034617"/>
    </source>
</evidence>
<proteinExistence type="inferred from homology"/>
<keyword evidence="4 13" id="KW-0378">Hydrolase</keyword>
<dbReference type="FunFam" id="3.40.50.300:FF:001236">
    <property type="entry name" value="ATP-dependent helicase/nuclease subunit A"/>
    <property type="match status" value="1"/>
</dbReference>
<dbReference type="InterPro" id="IPR014152">
    <property type="entry name" value="AddA"/>
</dbReference>
<evidence type="ECO:0000259" key="16">
    <source>
        <dbReference type="PROSITE" id="PS51217"/>
    </source>
</evidence>
<dbReference type="InterPro" id="IPR000212">
    <property type="entry name" value="DNA_helicase_UvrD/REP"/>
</dbReference>
<evidence type="ECO:0000256" key="8">
    <source>
        <dbReference type="ARBA" id="ARBA00023125"/>
    </source>
</evidence>
<dbReference type="EMBL" id="FNQE01000031">
    <property type="protein sequence ID" value="SDZ28806.1"/>
    <property type="molecule type" value="Genomic_DNA"/>
</dbReference>
<dbReference type="EC" id="3.1.-.-" evidence="13"/>
<dbReference type="NCBIfam" id="TIGR02785">
    <property type="entry name" value="addA_Gpos"/>
    <property type="match status" value="1"/>
</dbReference>
<evidence type="ECO:0000256" key="12">
    <source>
        <dbReference type="ARBA" id="ARBA00048988"/>
    </source>
</evidence>
<comment type="similarity">
    <text evidence="13">Belongs to the helicase family. AddA subfamily.</text>
</comment>
<keyword evidence="9 13" id="KW-0234">DNA repair</keyword>
<evidence type="ECO:0000256" key="3">
    <source>
        <dbReference type="ARBA" id="ARBA00022763"/>
    </source>
</evidence>
<evidence type="ECO:0000256" key="5">
    <source>
        <dbReference type="ARBA" id="ARBA00022806"/>
    </source>
</evidence>
<keyword evidence="8 13" id="KW-0238">DNA-binding</keyword>
<keyword evidence="10 13" id="KW-0413">Isomerase</keyword>
<comment type="subunit">
    <text evidence="13">Heterodimer of AddA and AddB/RexB.</text>
</comment>
<evidence type="ECO:0000259" key="15">
    <source>
        <dbReference type="PROSITE" id="PS51198"/>
    </source>
</evidence>
<dbReference type="Gene3D" id="3.40.50.300">
    <property type="entry name" value="P-loop containing nucleotide triphosphate hydrolases"/>
    <property type="match status" value="4"/>
</dbReference>